<keyword evidence="4 8" id="KW-0560">Oxidoreductase</keyword>
<sequence>GLYRDQQPPRLPTSFKSFQKISRSLNQDYKFFSSSPACKLEAFTPLDTFPRRHIGPSDTEIKSMLEFVGVKDLEDLVSKTIPANIRSTKPLSLENGLTENALLKRLHNIASQNKTFKSYIGMGYADTITPPVILRNILESPGWYTQYTPYQPEISQGRLESLLNFQTMVTDLTGMSIANASLLDEGTAAAEAMLMCYSHAQRKRNIFFVDKNCHPQTIACLNTRAEGFGIRIILGDSFNFDFDQHDKDLAGILIQYPATDGSICDFSSLAQKIHSLGGQVICATDLLALTVFVPPGEWGADIALGNSQRFGVPLGYGGPHAAFIACKDQHKRRIPGRIVGVSKDALGNKAYRLSLQTREQHIRREKATSNICTAQVLLANMAAMYGVYHGPEGIKAIAHRVHNLTSILAEAIQQLGYTIKVEQFFDTLNVHVDEGADILLKKAIDAQINLRKVDEHTVGITMDETVTRNDLDVLLNKVFLKASNLQLPNLTEIAKTVKPEIDSRLIRTTPFMQHPVFNSYHSETEILRYIYHLQSKDLSLVHSMIPLGSCTMKLNATVEMIPITWPEFADVHPFAPVDQAEGYRILIKELENDLAKLTGFDGISMQPNSGAQGEYAGLRVIRAYHKSRGEEKRNVCLIPVSAHGTNPASATMAGLEVVPVKCQTNGDLDMKDLENKADKYSDHLAAFMVTYPSTFGVFEQGVAEACKIIHEHGGQVYMDGANLNAQIGLCNPAEIGADVCHLNLHKTFCIPHGGGGPGMGPIGV</sequence>
<dbReference type="GO" id="GO:0030170">
    <property type="term" value="F:pyridoxal phosphate binding"/>
    <property type="evidence" value="ECO:0007669"/>
    <property type="project" value="TreeGrafter"/>
</dbReference>
<comment type="catalytic activity">
    <reaction evidence="6 8">
        <text>N(6)-[(R)-lipoyl]-L-lysyl-[glycine-cleavage complex H protein] + glycine + H(+) = N(6)-[(R)-S(8)-aminomethyldihydrolipoyl]-L-lysyl-[glycine-cleavage complex H protein] + CO2</text>
        <dbReference type="Rhea" id="RHEA:24304"/>
        <dbReference type="Rhea" id="RHEA-COMP:10494"/>
        <dbReference type="Rhea" id="RHEA-COMP:10495"/>
        <dbReference type="ChEBI" id="CHEBI:15378"/>
        <dbReference type="ChEBI" id="CHEBI:16526"/>
        <dbReference type="ChEBI" id="CHEBI:57305"/>
        <dbReference type="ChEBI" id="CHEBI:83099"/>
        <dbReference type="ChEBI" id="CHEBI:83143"/>
        <dbReference type="EC" id="1.4.4.2"/>
    </reaction>
</comment>
<comment type="cofactor">
    <cofactor evidence="1 7 8">
        <name>pyridoxal 5'-phosphate</name>
        <dbReference type="ChEBI" id="CHEBI:597326"/>
    </cofactor>
</comment>
<dbReference type="InterPro" id="IPR003437">
    <property type="entry name" value="GcvP"/>
</dbReference>
<dbReference type="GO" id="GO:0019464">
    <property type="term" value="P:glycine decarboxylation via glycine cleavage system"/>
    <property type="evidence" value="ECO:0007669"/>
    <property type="project" value="TreeGrafter"/>
</dbReference>
<dbReference type="SUPFAM" id="SSF53383">
    <property type="entry name" value="PLP-dependent transferases"/>
    <property type="match status" value="2"/>
</dbReference>
<dbReference type="Proteomes" id="UP000789831">
    <property type="component" value="Unassembled WGS sequence"/>
</dbReference>
<name>A0A9N9FWS5_9GLOM</name>
<keyword evidence="8" id="KW-0496">Mitochondrion</keyword>
<feature type="modified residue" description="N6-(pyridoxal phosphate)lysine" evidence="7">
    <location>
        <position position="746"/>
    </location>
</feature>
<protein>
    <recommendedName>
        <fullName evidence="8">Glycine cleavage system P protein</fullName>
        <ecNumber evidence="8">1.4.4.2</ecNumber>
    </recommendedName>
</protein>
<comment type="caution">
    <text evidence="10">The sequence shown here is derived from an EMBL/GenBank/DDBJ whole genome shotgun (WGS) entry which is preliminary data.</text>
</comment>
<dbReference type="AlphaFoldDB" id="A0A9N9FWS5"/>
<dbReference type="OrthoDB" id="6537869at2759"/>
<dbReference type="FunFam" id="3.40.640.10:FF:000007">
    <property type="entry name" value="glycine dehydrogenase (Decarboxylating), mitochondrial"/>
    <property type="match status" value="1"/>
</dbReference>
<feature type="domain" description="Glycine cleavage system P-protein N-terminal" evidence="9">
    <location>
        <begin position="51"/>
        <end position="476"/>
    </location>
</feature>
<keyword evidence="3 7" id="KW-0663">Pyridoxal phosphate</keyword>
<evidence type="ECO:0000256" key="6">
    <source>
        <dbReference type="ARBA" id="ARBA00049026"/>
    </source>
</evidence>
<dbReference type="GO" id="GO:0004375">
    <property type="term" value="F:glycine dehydrogenase (decarboxylating) activity"/>
    <property type="evidence" value="ECO:0007669"/>
    <property type="project" value="UniProtKB-UniRule"/>
</dbReference>
<gene>
    <name evidence="10" type="ORF">AGERDE_LOCUS7247</name>
</gene>
<dbReference type="PANTHER" id="PTHR11773">
    <property type="entry name" value="GLYCINE DEHYDROGENASE, DECARBOXYLATING"/>
    <property type="match status" value="1"/>
</dbReference>
<dbReference type="NCBIfam" id="TIGR00461">
    <property type="entry name" value="gcvP"/>
    <property type="match status" value="1"/>
</dbReference>
<dbReference type="InterPro" id="IPR049315">
    <property type="entry name" value="GDC-P_N"/>
</dbReference>
<dbReference type="CDD" id="cd00613">
    <property type="entry name" value="GDC-P"/>
    <property type="match status" value="1"/>
</dbReference>
<evidence type="ECO:0000256" key="8">
    <source>
        <dbReference type="RuleBase" id="RU364056"/>
    </source>
</evidence>
<comment type="subcellular location">
    <subcellularLocation>
        <location evidence="8">Mitochondrion</location>
    </subcellularLocation>
</comment>
<comment type="function">
    <text evidence="8">The glycine cleavage system catalyzes the degradation of glycine.</text>
</comment>
<dbReference type="GO" id="GO:0016594">
    <property type="term" value="F:glycine binding"/>
    <property type="evidence" value="ECO:0007669"/>
    <property type="project" value="TreeGrafter"/>
</dbReference>
<evidence type="ECO:0000256" key="3">
    <source>
        <dbReference type="ARBA" id="ARBA00022898"/>
    </source>
</evidence>
<dbReference type="EC" id="1.4.4.2" evidence="8"/>
<evidence type="ECO:0000256" key="7">
    <source>
        <dbReference type="PIRSR" id="PIRSR603437-50"/>
    </source>
</evidence>
<organism evidence="10 11">
    <name type="scientific">Ambispora gerdemannii</name>
    <dbReference type="NCBI Taxonomy" id="144530"/>
    <lineage>
        <taxon>Eukaryota</taxon>
        <taxon>Fungi</taxon>
        <taxon>Fungi incertae sedis</taxon>
        <taxon>Mucoromycota</taxon>
        <taxon>Glomeromycotina</taxon>
        <taxon>Glomeromycetes</taxon>
        <taxon>Archaeosporales</taxon>
        <taxon>Ambisporaceae</taxon>
        <taxon>Ambispora</taxon>
    </lineage>
</organism>
<comment type="similarity">
    <text evidence="2 8">Belongs to the GcvP family.</text>
</comment>
<dbReference type="FunFam" id="3.40.640.10:FF:000005">
    <property type="entry name" value="Glycine dehydrogenase (decarboxylating), mitochondrial"/>
    <property type="match status" value="1"/>
</dbReference>
<reference evidence="10" key="1">
    <citation type="submission" date="2021-06" db="EMBL/GenBank/DDBJ databases">
        <authorList>
            <person name="Kallberg Y."/>
            <person name="Tangrot J."/>
            <person name="Rosling A."/>
        </authorList>
    </citation>
    <scope>NUCLEOTIDE SEQUENCE</scope>
    <source>
        <strain evidence="10">MT106</strain>
    </source>
</reference>
<dbReference type="GO" id="GO:0005739">
    <property type="term" value="C:mitochondrion"/>
    <property type="evidence" value="ECO:0007669"/>
    <property type="project" value="UniProtKB-SubCell"/>
</dbReference>
<dbReference type="FunFam" id="3.90.1150.10:FF:000025">
    <property type="entry name" value="Glycine cleavage system P protein"/>
    <property type="match status" value="1"/>
</dbReference>
<dbReference type="InterPro" id="IPR015421">
    <property type="entry name" value="PyrdxlP-dep_Trfase_major"/>
</dbReference>
<accession>A0A9N9FWS5</accession>
<keyword evidence="11" id="KW-1185">Reference proteome</keyword>
<evidence type="ECO:0000259" key="9">
    <source>
        <dbReference type="Pfam" id="PF02347"/>
    </source>
</evidence>
<feature type="non-terminal residue" evidence="10">
    <location>
        <position position="764"/>
    </location>
</feature>
<evidence type="ECO:0000256" key="4">
    <source>
        <dbReference type="ARBA" id="ARBA00023002"/>
    </source>
</evidence>
<comment type="subunit">
    <text evidence="5">Homodimer. The glycine cleavage system is composed of four proteins: P, T, L and H.</text>
</comment>
<evidence type="ECO:0000313" key="10">
    <source>
        <dbReference type="EMBL" id="CAG8563022.1"/>
    </source>
</evidence>
<evidence type="ECO:0000256" key="5">
    <source>
        <dbReference type="ARBA" id="ARBA00046415"/>
    </source>
</evidence>
<evidence type="ECO:0000256" key="1">
    <source>
        <dbReference type="ARBA" id="ARBA00001933"/>
    </source>
</evidence>
<proteinExistence type="inferred from homology"/>
<dbReference type="InterPro" id="IPR015424">
    <property type="entry name" value="PyrdxlP-dep_Trfase"/>
</dbReference>
<dbReference type="EMBL" id="CAJVPL010001286">
    <property type="protein sequence ID" value="CAG8563022.1"/>
    <property type="molecule type" value="Genomic_DNA"/>
</dbReference>
<dbReference type="GO" id="GO:0005960">
    <property type="term" value="C:glycine cleavage complex"/>
    <property type="evidence" value="ECO:0007669"/>
    <property type="project" value="TreeGrafter"/>
</dbReference>
<evidence type="ECO:0000313" key="11">
    <source>
        <dbReference type="Proteomes" id="UP000789831"/>
    </source>
</evidence>
<dbReference type="Gene3D" id="3.40.640.10">
    <property type="entry name" value="Type I PLP-dependent aspartate aminotransferase-like (Major domain)"/>
    <property type="match status" value="2"/>
</dbReference>
<dbReference type="InterPro" id="IPR020581">
    <property type="entry name" value="GDC_P"/>
</dbReference>
<keyword evidence="8" id="KW-0809">Transit peptide</keyword>
<dbReference type="Pfam" id="PF02347">
    <property type="entry name" value="GDC-P"/>
    <property type="match status" value="1"/>
</dbReference>
<dbReference type="PANTHER" id="PTHR11773:SF1">
    <property type="entry name" value="GLYCINE DEHYDROGENASE (DECARBOXYLATING), MITOCHONDRIAL"/>
    <property type="match status" value="1"/>
</dbReference>
<evidence type="ECO:0000256" key="2">
    <source>
        <dbReference type="ARBA" id="ARBA00010756"/>
    </source>
</evidence>